<name>R4PM11_9BACT</name>
<feature type="transmembrane region" description="Helical" evidence="1">
    <location>
        <begin position="12"/>
        <end position="31"/>
    </location>
</feature>
<dbReference type="OrthoDB" id="5402524at2"/>
<evidence type="ECO:0000313" key="3">
    <source>
        <dbReference type="Proteomes" id="UP000013893"/>
    </source>
</evidence>
<feature type="transmembrane region" description="Helical" evidence="1">
    <location>
        <begin position="37"/>
        <end position="59"/>
    </location>
</feature>
<feature type="transmembrane region" description="Helical" evidence="1">
    <location>
        <begin position="197"/>
        <end position="216"/>
    </location>
</feature>
<feature type="transmembrane region" description="Helical" evidence="1">
    <location>
        <begin position="71"/>
        <end position="96"/>
    </location>
</feature>
<accession>R4PM11</accession>
<keyword evidence="1" id="KW-0472">Membrane</keyword>
<evidence type="ECO:0000256" key="1">
    <source>
        <dbReference type="SAM" id="Phobius"/>
    </source>
</evidence>
<protein>
    <submittedName>
        <fullName evidence="2">Putative membrane protein</fullName>
    </submittedName>
</protein>
<sequence length="217" mass="24075">MTVPHISRPELLVAFGALVAALGLQSSIWIMNGNTAYSPHTLIMLTELTFIALMSLTIFRPSLLTTAPYRIVSFILLGLISVENVSSIATILHLLVTNSGLVGYRLLGTAIAIFLTNIIVFALWYWEIDSPGFSGKRWSRYDKDFLFPQQIHSHIFQAWRPQFIDYLYISVTNAINFASADTVPMTRQAKLLMSAQALISVTTLALIIARSVSIIGQ</sequence>
<keyword evidence="3" id="KW-1185">Reference proteome</keyword>
<dbReference type="Proteomes" id="UP000013893">
    <property type="component" value="Chromosome"/>
</dbReference>
<feature type="transmembrane region" description="Helical" evidence="1">
    <location>
        <begin position="102"/>
        <end position="126"/>
    </location>
</feature>
<dbReference type="AlphaFoldDB" id="R4PM11"/>
<dbReference type="EMBL" id="CP005957">
    <property type="protein sequence ID" value="AGL62683.1"/>
    <property type="molecule type" value="Genomic_DNA"/>
</dbReference>
<keyword evidence="1" id="KW-0812">Transmembrane</keyword>
<evidence type="ECO:0000313" key="2">
    <source>
        <dbReference type="EMBL" id="AGL62683.1"/>
    </source>
</evidence>
<dbReference type="RefSeq" id="WP_015642133.1">
    <property type="nucleotide sequence ID" value="NC_021219.1"/>
</dbReference>
<dbReference type="HOGENOM" id="CLU_081563_0_0_0"/>
<dbReference type="KEGG" id="saal:L336_0984"/>
<organism evidence="2 3">
    <name type="scientific">Candidatus Saccharimonas aalborgensis</name>
    <dbReference type="NCBI Taxonomy" id="1332188"/>
    <lineage>
        <taxon>Bacteria</taxon>
        <taxon>Candidatus Saccharimonadota</taxon>
        <taxon>Candidatus Saccharimonadia</taxon>
        <taxon>Candidatus Saccharimonadales</taxon>
        <taxon>Candidatus Saccharimonadaceae</taxon>
        <taxon>Candidatus Saccharimonas</taxon>
    </lineage>
</organism>
<proteinExistence type="predicted"/>
<keyword evidence="1" id="KW-1133">Transmembrane helix</keyword>
<gene>
    <name evidence="2" type="ORF">L336_0984</name>
</gene>
<reference evidence="2 3" key="1">
    <citation type="journal article" date="2013" name="Nat. Biotechnol.">
        <title>Genome sequences of rare, uncultured bacteria obtained by differential coverage binning of multiple metagenomes.</title>
        <authorList>
            <person name="Albertsen M."/>
            <person name="Hugenholtz P."/>
            <person name="Skarshewski A."/>
            <person name="Nielsen K.L."/>
            <person name="Tyson G.W."/>
            <person name="Nielsen P.H."/>
        </authorList>
    </citation>
    <scope>NUCLEOTIDE SEQUENCE [LARGE SCALE GENOMIC DNA]</scope>
    <source>
        <strain evidence="2">TM71</strain>
    </source>
</reference>